<evidence type="ECO:0000313" key="4">
    <source>
        <dbReference type="EMBL" id="PUZ22674.1"/>
    </source>
</evidence>
<accession>A0A2T7BC52</accession>
<evidence type="ECO:0000313" key="5">
    <source>
        <dbReference type="Proteomes" id="UP000244450"/>
    </source>
</evidence>
<evidence type="ECO:0000256" key="2">
    <source>
        <dbReference type="SAM" id="Phobius"/>
    </source>
</evidence>
<keyword evidence="5" id="KW-1185">Reference proteome</keyword>
<proteinExistence type="predicted"/>
<protein>
    <recommendedName>
        <fullName evidence="3">CCDC81-like prokaryotic HU domain-containing protein</fullName>
    </recommendedName>
</protein>
<dbReference type="EMBL" id="QCYK01000003">
    <property type="protein sequence ID" value="PUZ22674.1"/>
    <property type="molecule type" value="Genomic_DNA"/>
</dbReference>
<dbReference type="OrthoDB" id="653949at2"/>
<organism evidence="4 5">
    <name type="scientific">Chitinophaga parva</name>
    <dbReference type="NCBI Taxonomy" id="2169414"/>
    <lineage>
        <taxon>Bacteria</taxon>
        <taxon>Pseudomonadati</taxon>
        <taxon>Bacteroidota</taxon>
        <taxon>Chitinophagia</taxon>
        <taxon>Chitinophagales</taxon>
        <taxon>Chitinophagaceae</taxon>
        <taxon>Chitinophaga</taxon>
    </lineage>
</organism>
<keyword evidence="2" id="KW-0812">Transmembrane</keyword>
<dbReference type="InterPro" id="IPR040495">
    <property type="entry name" value="HU-CCDC81_bac_1"/>
</dbReference>
<keyword evidence="2" id="KW-1133">Transmembrane helix</keyword>
<dbReference type="AlphaFoldDB" id="A0A2T7BC52"/>
<dbReference type="RefSeq" id="WP_108688420.1">
    <property type="nucleotide sequence ID" value="NZ_QCYK01000003.1"/>
</dbReference>
<feature type="transmembrane region" description="Helical" evidence="2">
    <location>
        <begin position="182"/>
        <end position="203"/>
    </location>
</feature>
<keyword evidence="2" id="KW-0472">Membrane</keyword>
<dbReference type="Proteomes" id="UP000244450">
    <property type="component" value="Unassembled WGS sequence"/>
</dbReference>
<feature type="region of interest" description="Disordered" evidence="1">
    <location>
        <begin position="211"/>
        <end position="241"/>
    </location>
</feature>
<reference evidence="4 5" key="1">
    <citation type="submission" date="2018-04" db="EMBL/GenBank/DDBJ databases">
        <title>Chitinophaga fuyangensis sp. nov., isolated from soil in a chemical factory.</title>
        <authorList>
            <person name="Chen K."/>
        </authorList>
    </citation>
    <scope>NUCLEOTIDE SEQUENCE [LARGE SCALE GENOMIC DNA]</scope>
    <source>
        <strain evidence="4 5">LY-1</strain>
    </source>
</reference>
<feature type="compositionally biased region" description="Polar residues" evidence="1">
    <location>
        <begin position="221"/>
        <end position="232"/>
    </location>
</feature>
<sequence>MIIQQYLQEVLFSRQVAVVPRIGTFHLQHVPARYHAADRTLTPPQQLITFSPLWDNDGDCQRWIAHNENLLDYAAELRMNKGLEEVLQPLAAGEKVQLEGIGTLEQDAHGHITFLPVVLPGYMDTLNVAPQTHYTPIQPEPEQPIVPETLDEETPETLIPEAPVDNTGGDDWDTPEAPRKSMAWIAIPVVIIILLTGLGIWWYTSQQPAPAEEQPKPLVDSSLTEQASVQDSTVTTTPETATTAPVAAATTYRVVFRSYPRSDSAKAYIKYNQLQTDSSFRTVMIYPSSDTAFFRIAMPTAAADTASMKKKMASYKLGKVYVEQ</sequence>
<name>A0A2T7BC52_9BACT</name>
<evidence type="ECO:0000259" key="3">
    <source>
        <dbReference type="Pfam" id="PF18174"/>
    </source>
</evidence>
<comment type="caution">
    <text evidence="4">The sequence shown here is derived from an EMBL/GenBank/DDBJ whole genome shotgun (WGS) entry which is preliminary data.</text>
</comment>
<evidence type="ECO:0000256" key="1">
    <source>
        <dbReference type="SAM" id="MobiDB-lite"/>
    </source>
</evidence>
<gene>
    <name evidence="4" type="ORF">DCC81_19770</name>
</gene>
<feature type="domain" description="CCDC81-like prokaryotic HU" evidence="3">
    <location>
        <begin position="3"/>
        <end position="52"/>
    </location>
</feature>
<dbReference type="Pfam" id="PF18174">
    <property type="entry name" value="HU-CCDC81_bac_1"/>
    <property type="match status" value="1"/>
</dbReference>